<reference evidence="4" key="1">
    <citation type="journal article" date="2019" name="Int. J. Syst. Evol. Microbiol.">
        <title>The Global Catalogue of Microorganisms (GCM) 10K type strain sequencing project: providing services to taxonomists for standard genome sequencing and annotation.</title>
        <authorList>
            <consortium name="The Broad Institute Genomics Platform"/>
            <consortium name="The Broad Institute Genome Sequencing Center for Infectious Disease"/>
            <person name="Wu L."/>
            <person name="Ma J."/>
        </authorList>
    </citation>
    <scope>NUCLEOTIDE SEQUENCE [LARGE SCALE GENOMIC DNA]</scope>
    <source>
        <strain evidence="4">JCM 14368</strain>
    </source>
</reference>
<keyword evidence="4" id="KW-1185">Reference proteome</keyword>
<name>A0ABP3LZK2_9DEIO</name>
<dbReference type="Proteomes" id="UP001500191">
    <property type="component" value="Unassembled WGS sequence"/>
</dbReference>
<organism evidence="3 4">
    <name type="scientific">Deinococcus depolymerans</name>
    <dbReference type="NCBI Taxonomy" id="392408"/>
    <lineage>
        <taxon>Bacteria</taxon>
        <taxon>Thermotogati</taxon>
        <taxon>Deinococcota</taxon>
        <taxon>Deinococci</taxon>
        <taxon>Deinococcales</taxon>
        <taxon>Deinococcaceae</taxon>
        <taxon>Deinococcus</taxon>
    </lineage>
</organism>
<dbReference type="Gene3D" id="3.40.50.720">
    <property type="entry name" value="NAD(P)-binding Rossmann-like Domain"/>
    <property type="match status" value="1"/>
</dbReference>
<comment type="similarity">
    <text evidence="1">Belongs to the short-chain dehydrogenases/reductases (SDR) family.</text>
</comment>
<keyword evidence="2" id="KW-0560">Oxidoreductase</keyword>
<evidence type="ECO:0000313" key="3">
    <source>
        <dbReference type="EMBL" id="GAA0510088.1"/>
    </source>
</evidence>
<sequence length="245" mass="26173">MLKGMTQQFTPATGPQVTLGEVLNGQVIAVTSADQGYGRSISAALARAGASVVLIGNNSETLAAAASQLEHAGGHAIPMKADVGVPLDWISAYTRIMEIFGVLHGTVHLADKRAHTEFTSLSENEWMDLFNCNVKSSVAITQVIRRRQPGSWLTIVGPHLDERGLQVHPQRGALRGLVEQAHTEDLRLNLLLPGRASSGDDSLDRPLSAAVLALATPGMTHLRGNVMDVPMPPIPKMRALDAYPL</sequence>
<evidence type="ECO:0000256" key="1">
    <source>
        <dbReference type="ARBA" id="ARBA00006484"/>
    </source>
</evidence>
<evidence type="ECO:0000256" key="2">
    <source>
        <dbReference type="ARBA" id="ARBA00023002"/>
    </source>
</evidence>
<dbReference type="InterPro" id="IPR036291">
    <property type="entry name" value="NAD(P)-bd_dom_sf"/>
</dbReference>
<dbReference type="Pfam" id="PF00106">
    <property type="entry name" value="adh_short"/>
    <property type="match status" value="1"/>
</dbReference>
<protein>
    <submittedName>
        <fullName evidence="3">SDR family NAD(P)-dependent oxidoreductase</fullName>
    </submittedName>
</protein>
<dbReference type="PANTHER" id="PTHR42901">
    <property type="entry name" value="ALCOHOL DEHYDROGENASE"/>
    <property type="match status" value="1"/>
</dbReference>
<dbReference type="CDD" id="cd05233">
    <property type="entry name" value="SDR_c"/>
    <property type="match status" value="1"/>
</dbReference>
<comment type="caution">
    <text evidence="3">The sequence shown here is derived from an EMBL/GenBank/DDBJ whole genome shotgun (WGS) entry which is preliminary data.</text>
</comment>
<accession>A0ABP3LZK2</accession>
<proteinExistence type="inferred from homology"/>
<dbReference type="InterPro" id="IPR002347">
    <property type="entry name" value="SDR_fam"/>
</dbReference>
<dbReference type="SUPFAM" id="SSF51735">
    <property type="entry name" value="NAD(P)-binding Rossmann-fold domains"/>
    <property type="match status" value="1"/>
</dbReference>
<evidence type="ECO:0000313" key="4">
    <source>
        <dbReference type="Proteomes" id="UP001500191"/>
    </source>
</evidence>
<dbReference type="PANTHER" id="PTHR42901:SF1">
    <property type="entry name" value="ALCOHOL DEHYDROGENASE"/>
    <property type="match status" value="1"/>
</dbReference>
<gene>
    <name evidence="3" type="ORF">GCM10008937_17470</name>
</gene>
<dbReference type="EMBL" id="BAAADB010000013">
    <property type="protein sequence ID" value="GAA0510088.1"/>
    <property type="molecule type" value="Genomic_DNA"/>
</dbReference>